<feature type="compositionally biased region" description="Basic and acidic residues" evidence="1">
    <location>
        <begin position="157"/>
        <end position="166"/>
    </location>
</feature>
<organism evidence="2 3">
    <name type="scientific">Rhipicephalus microplus</name>
    <name type="common">Cattle tick</name>
    <name type="synonym">Boophilus microplus</name>
    <dbReference type="NCBI Taxonomy" id="6941"/>
    <lineage>
        <taxon>Eukaryota</taxon>
        <taxon>Metazoa</taxon>
        <taxon>Ecdysozoa</taxon>
        <taxon>Arthropoda</taxon>
        <taxon>Chelicerata</taxon>
        <taxon>Arachnida</taxon>
        <taxon>Acari</taxon>
        <taxon>Parasitiformes</taxon>
        <taxon>Ixodida</taxon>
        <taxon>Ixodoidea</taxon>
        <taxon>Ixodidae</taxon>
        <taxon>Rhipicephalinae</taxon>
        <taxon>Rhipicephalus</taxon>
        <taxon>Boophilus</taxon>
    </lineage>
</organism>
<dbReference type="AlphaFoldDB" id="A0A9J6DED7"/>
<gene>
    <name evidence="2" type="ORF">HPB51_025500</name>
</gene>
<evidence type="ECO:0000256" key="1">
    <source>
        <dbReference type="SAM" id="MobiDB-lite"/>
    </source>
</evidence>
<keyword evidence="3" id="KW-1185">Reference proteome</keyword>
<evidence type="ECO:0000313" key="3">
    <source>
        <dbReference type="Proteomes" id="UP000821866"/>
    </source>
</evidence>
<dbReference type="Proteomes" id="UP000821866">
    <property type="component" value="Chromosome 8"/>
</dbReference>
<feature type="region of interest" description="Disordered" evidence="1">
    <location>
        <begin position="85"/>
        <end position="117"/>
    </location>
</feature>
<proteinExistence type="predicted"/>
<comment type="caution">
    <text evidence="2">The sequence shown here is derived from an EMBL/GenBank/DDBJ whole genome shotgun (WGS) entry which is preliminary data.</text>
</comment>
<name>A0A9J6DED7_RHIMP</name>
<sequence length="242" mass="25962">MINAASSTPEVLEQRSVDASIEAYKTKERSAQEPKRFSFFFRPHLSSEIARHTATSKLPSCIEAKYPISDFASGWDRPSDIQRTSHLEDAVSSSSGSAAGLGSRGGLEQSGINDPAYRGTRARIDSSADHVLPRCEAARRGAAPGPRRVSGGTSARRPKEGRDPHTTPHPGHARRIMPRAQRTLLHVALDTPAPRCATRGCASTSHADGVRSSSTVAHYAEKTPHMSRHNTAASTSSSLTCI</sequence>
<dbReference type="EMBL" id="JABSTU010000010">
    <property type="protein sequence ID" value="KAH8020238.1"/>
    <property type="molecule type" value="Genomic_DNA"/>
</dbReference>
<reference evidence="2" key="2">
    <citation type="submission" date="2021-09" db="EMBL/GenBank/DDBJ databases">
        <authorList>
            <person name="Jia N."/>
            <person name="Wang J."/>
            <person name="Shi W."/>
            <person name="Du L."/>
            <person name="Sun Y."/>
            <person name="Zhan W."/>
            <person name="Jiang J."/>
            <person name="Wang Q."/>
            <person name="Zhang B."/>
            <person name="Ji P."/>
            <person name="Sakyi L.B."/>
            <person name="Cui X."/>
            <person name="Yuan T."/>
            <person name="Jiang B."/>
            <person name="Yang W."/>
            <person name="Lam T.T.-Y."/>
            <person name="Chang Q."/>
            <person name="Ding S."/>
            <person name="Wang X."/>
            <person name="Zhu J."/>
            <person name="Ruan X."/>
            <person name="Zhao L."/>
            <person name="Wei J."/>
            <person name="Que T."/>
            <person name="Du C."/>
            <person name="Cheng J."/>
            <person name="Dai P."/>
            <person name="Han X."/>
            <person name="Huang E."/>
            <person name="Gao Y."/>
            <person name="Liu J."/>
            <person name="Shao H."/>
            <person name="Ye R."/>
            <person name="Li L."/>
            <person name="Wei W."/>
            <person name="Wang X."/>
            <person name="Wang C."/>
            <person name="Huo Q."/>
            <person name="Li W."/>
            <person name="Guo W."/>
            <person name="Chen H."/>
            <person name="Chen S."/>
            <person name="Zhou L."/>
            <person name="Zhou L."/>
            <person name="Ni X."/>
            <person name="Tian J."/>
            <person name="Zhou Y."/>
            <person name="Sheng Y."/>
            <person name="Liu T."/>
            <person name="Pan Y."/>
            <person name="Xia L."/>
            <person name="Li J."/>
            <person name="Zhao F."/>
            <person name="Cao W."/>
        </authorList>
    </citation>
    <scope>NUCLEOTIDE SEQUENCE</scope>
    <source>
        <strain evidence="2">Rmic-2018</strain>
        <tissue evidence="2">Larvae</tissue>
    </source>
</reference>
<reference evidence="2" key="1">
    <citation type="journal article" date="2020" name="Cell">
        <title>Large-Scale Comparative Analyses of Tick Genomes Elucidate Their Genetic Diversity and Vector Capacities.</title>
        <authorList>
            <consortium name="Tick Genome and Microbiome Consortium (TIGMIC)"/>
            <person name="Jia N."/>
            <person name="Wang J."/>
            <person name="Shi W."/>
            <person name="Du L."/>
            <person name="Sun Y."/>
            <person name="Zhan W."/>
            <person name="Jiang J.F."/>
            <person name="Wang Q."/>
            <person name="Zhang B."/>
            <person name="Ji P."/>
            <person name="Bell-Sakyi L."/>
            <person name="Cui X.M."/>
            <person name="Yuan T.T."/>
            <person name="Jiang B.G."/>
            <person name="Yang W.F."/>
            <person name="Lam T.T."/>
            <person name="Chang Q.C."/>
            <person name="Ding S.J."/>
            <person name="Wang X.J."/>
            <person name="Zhu J.G."/>
            <person name="Ruan X.D."/>
            <person name="Zhao L."/>
            <person name="Wei J.T."/>
            <person name="Ye R.Z."/>
            <person name="Que T.C."/>
            <person name="Du C.H."/>
            <person name="Zhou Y.H."/>
            <person name="Cheng J.X."/>
            <person name="Dai P.F."/>
            <person name="Guo W.B."/>
            <person name="Han X.H."/>
            <person name="Huang E.J."/>
            <person name="Li L.F."/>
            <person name="Wei W."/>
            <person name="Gao Y.C."/>
            <person name="Liu J.Z."/>
            <person name="Shao H.Z."/>
            <person name="Wang X."/>
            <person name="Wang C.C."/>
            <person name="Yang T.C."/>
            <person name="Huo Q.B."/>
            <person name="Li W."/>
            <person name="Chen H.Y."/>
            <person name="Chen S.E."/>
            <person name="Zhou L.G."/>
            <person name="Ni X.B."/>
            <person name="Tian J.H."/>
            <person name="Sheng Y."/>
            <person name="Liu T."/>
            <person name="Pan Y.S."/>
            <person name="Xia L.Y."/>
            <person name="Li J."/>
            <person name="Zhao F."/>
            <person name="Cao W.C."/>
        </authorList>
    </citation>
    <scope>NUCLEOTIDE SEQUENCE</scope>
    <source>
        <strain evidence="2">Rmic-2018</strain>
    </source>
</reference>
<protein>
    <submittedName>
        <fullName evidence="2">Uncharacterized protein</fullName>
    </submittedName>
</protein>
<feature type="compositionally biased region" description="Low complexity" evidence="1">
    <location>
        <begin position="92"/>
        <end position="101"/>
    </location>
</feature>
<accession>A0A9J6DED7</accession>
<feature type="region of interest" description="Disordered" evidence="1">
    <location>
        <begin position="137"/>
        <end position="173"/>
    </location>
</feature>
<evidence type="ECO:0000313" key="2">
    <source>
        <dbReference type="EMBL" id="KAH8020238.1"/>
    </source>
</evidence>